<comment type="catalytic activity">
    <reaction evidence="7 9 10">
        <text>2-(2-carboxy-4-methylthiazol-5-yl)ethyl phosphate + 4-amino-2-methyl-5-(diphosphooxymethyl)pyrimidine + 2 H(+) = thiamine phosphate + CO2 + diphosphate</text>
        <dbReference type="Rhea" id="RHEA:47848"/>
        <dbReference type="ChEBI" id="CHEBI:15378"/>
        <dbReference type="ChEBI" id="CHEBI:16526"/>
        <dbReference type="ChEBI" id="CHEBI:33019"/>
        <dbReference type="ChEBI" id="CHEBI:37575"/>
        <dbReference type="ChEBI" id="CHEBI:57841"/>
        <dbReference type="ChEBI" id="CHEBI:62890"/>
        <dbReference type="EC" id="2.5.1.3"/>
    </reaction>
</comment>
<evidence type="ECO:0000256" key="8">
    <source>
        <dbReference type="ARBA" id="ARBA00047883"/>
    </source>
</evidence>
<evidence type="ECO:0000256" key="10">
    <source>
        <dbReference type="RuleBase" id="RU003826"/>
    </source>
</evidence>
<evidence type="ECO:0000256" key="2">
    <source>
        <dbReference type="ARBA" id="ARBA00022679"/>
    </source>
</evidence>
<dbReference type="GO" id="GO:0005737">
    <property type="term" value="C:cytoplasm"/>
    <property type="evidence" value="ECO:0007669"/>
    <property type="project" value="TreeGrafter"/>
</dbReference>
<name>A0A0P6W6L3_9HYPH</name>
<feature type="binding site" evidence="9">
    <location>
        <begin position="190"/>
        <end position="191"/>
    </location>
    <ligand>
        <name>2-[(2R,5Z)-2-carboxy-4-methylthiazol-5(2H)-ylidene]ethyl phosphate</name>
        <dbReference type="ChEBI" id="CHEBI:62899"/>
    </ligand>
</feature>
<comment type="caution">
    <text evidence="13">The sequence shown here is derived from an EMBL/GenBank/DDBJ whole genome shotgun (WGS) entry which is preliminary data.</text>
</comment>
<dbReference type="Gene3D" id="3.20.20.70">
    <property type="entry name" value="Aldolase class I"/>
    <property type="match status" value="1"/>
</dbReference>
<dbReference type="HAMAP" id="MF_00097">
    <property type="entry name" value="TMP_synthase"/>
    <property type="match status" value="1"/>
</dbReference>
<dbReference type="InterPro" id="IPR013785">
    <property type="entry name" value="Aldolase_TIM"/>
</dbReference>
<dbReference type="GO" id="GO:0000287">
    <property type="term" value="F:magnesium ion binding"/>
    <property type="evidence" value="ECO:0007669"/>
    <property type="project" value="UniProtKB-UniRule"/>
</dbReference>
<dbReference type="EMBL" id="LJYW01000001">
    <property type="protein sequence ID" value="KPL54784.1"/>
    <property type="molecule type" value="Genomic_DNA"/>
</dbReference>
<comment type="pathway">
    <text evidence="1 9 11">Cofactor biosynthesis; thiamine diphosphate biosynthesis; thiamine phosphate from 4-amino-2-methyl-5-diphosphomethylpyrimidine and 4-methyl-5-(2-phosphoethyl)-thiazole: step 1/1.</text>
</comment>
<dbReference type="Proteomes" id="UP000048984">
    <property type="component" value="Unassembled WGS sequence"/>
</dbReference>
<feature type="binding site" evidence="9">
    <location>
        <position position="92"/>
    </location>
    <ligand>
        <name>Mg(2+)</name>
        <dbReference type="ChEBI" id="CHEBI:18420"/>
    </ligand>
</feature>
<feature type="domain" description="Thiamine phosphate synthase/TenI" evidence="12">
    <location>
        <begin position="10"/>
        <end position="193"/>
    </location>
</feature>
<dbReference type="CDD" id="cd00564">
    <property type="entry name" value="TMP_TenI"/>
    <property type="match status" value="1"/>
</dbReference>
<feature type="binding site" evidence="9">
    <location>
        <position position="142"/>
    </location>
    <ligand>
        <name>4-amino-2-methyl-5-(diphosphooxymethyl)pyrimidine</name>
        <dbReference type="ChEBI" id="CHEBI:57841"/>
    </ligand>
</feature>
<keyword evidence="4 9" id="KW-0460">Magnesium</keyword>
<evidence type="ECO:0000256" key="9">
    <source>
        <dbReference type="HAMAP-Rule" id="MF_00097"/>
    </source>
</evidence>
<organism evidence="13 14">
    <name type="scientific">Prosthecodimorpha hirschii</name>
    <dbReference type="NCBI Taxonomy" id="665126"/>
    <lineage>
        <taxon>Bacteria</taxon>
        <taxon>Pseudomonadati</taxon>
        <taxon>Pseudomonadota</taxon>
        <taxon>Alphaproteobacteria</taxon>
        <taxon>Hyphomicrobiales</taxon>
        <taxon>Ancalomicrobiaceae</taxon>
        <taxon>Prosthecodimorpha</taxon>
    </lineage>
</organism>
<gene>
    <name evidence="9" type="primary">thiE</name>
    <name evidence="13" type="ORF">ABB55_23270</name>
</gene>
<evidence type="ECO:0000313" key="13">
    <source>
        <dbReference type="EMBL" id="KPL54784.1"/>
    </source>
</evidence>
<comment type="similarity">
    <text evidence="9 10">Belongs to the thiamine-phosphate synthase family.</text>
</comment>
<evidence type="ECO:0000256" key="7">
    <source>
        <dbReference type="ARBA" id="ARBA00047851"/>
    </source>
</evidence>
<comment type="cofactor">
    <cofactor evidence="9">
        <name>Mg(2+)</name>
        <dbReference type="ChEBI" id="CHEBI:18420"/>
    </cofactor>
    <text evidence="9">Binds 1 Mg(2+) ion per subunit.</text>
</comment>
<comment type="catalytic activity">
    <reaction evidence="8 9 10">
        <text>2-[(2R,5Z)-2-carboxy-4-methylthiazol-5(2H)-ylidene]ethyl phosphate + 4-amino-2-methyl-5-(diphosphooxymethyl)pyrimidine + 2 H(+) = thiamine phosphate + CO2 + diphosphate</text>
        <dbReference type="Rhea" id="RHEA:47844"/>
        <dbReference type="ChEBI" id="CHEBI:15378"/>
        <dbReference type="ChEBI" id="CHEBI:16526"/>
        <dbReference type="ChEBI" id="CHEBI:33019"/>
        <dbReference type="ChEBI" id="CHEBI:37575"/>
        <dbReference type="ChEBI" id="CHEBI:57841"/>
        <dbReference type="ChEBI" id="CHEBI:62899"/>
        <dbReference type="EC" id="2.5.1.3"/>
    </reaction>
</comment>
<dbReference type="PANTHER" id="PTHR20857">
    <property type="entry name" value="THIAMINE-PHOSPHATE PYROPHOSPHORYLASE"/>
    <property type="match status" value="1"/>
</dbReference>
<proteinExistence type="inferred from homology"/>
<evidence type="ECO:0000256" key="11">
    <source>
        <dbReference type="RuleBase" id="RU004253"/>
    </source>
</evidence>
<dbReference type="PANTHER" id="PTHR20857:SF15">
    <property type="entry name" value="THIAMINE-PHOSPHATE SYNTHASE"/>
    <property type="match status" value="1"/>
</dbReference>
<accession>A0A0P6W6L3</accession>
<dbReference type="EC" id="2.5.1.3" evidence="9"/>
<feature type="binding site" evidence="9">
    <location>
        <position position="111"/>
    </location>
    <ligand>
        <name>4-amino-2-methyl-5-(diphosphooxymethyl)pyrimidine</name>
        <dbReference type="ChEBI" id="CHEBI:57841"/>
    </ligand>
</feature>
<feature type="binding site" evidence="9">
    <location>
        <position position="73"/>
    </location>
    <ligand>
        <name>Mg(2+)</name>
        <dbReference type="ChEBI" id="CHEBI:18420"/>
    </ligand>
</feature>
<evidence type="ECO:0000256" key="6">
    <source>
        <dbReference type="ARBA" id="ARBA00047334"/>
    </source>
</evidence>
<dbReference type="GO" id="GO:0004789">
    <property type="term" value="F:thiamine-phosphate diphosphorylase activity"/>
    <property type="evidence" value="ECO:0007669"/>
    <property type="project" value="UniProtKB-UniRule"/>
</dbReference>
<protein>
    <recommendedName>
        <fullName evidence="9">Thiamine-phosphate synthase</fullName>
        <shortName evidence="9">TP synthase</shortName>
        <shortName evidence="9">TPS</shortName>
        <ecNumber evidence="9">2.5.1.3</ecNumber>
    </recommendedName>
    <alternativeName>
        <fullName evidence="9">Thiamine-phosphate pyrophosphorylase</fullName>
        <shortName evidence="9">TMP pyrophosphorylase</shortName>
        <shortName evidence="9">TMP-PPase</shortName>
    </alternativeName>
</protein>
<evidence type="ECO:0000256" key="1">
    <source>
        <dbReference type="ARBA" id="ARBA00005165"/>
    </source>
</evidence>
<keyword evidence="14" id="KW-1185">Reference proteome</keyword>
<dbReference type="NCBIfam" id="TIGR00693">
    <property type="entry name" value="thiE"/>
    <property type="match status" value="1"/>
</dbReference>
<evidence type="ECO:0000256" key="3">
    <source>
        <dbReference type="ARBA" id="ARBA00022723"/>
    </source>
</evidence>
<keyword evidence="2 9" id="KW-0808">Transferase</keyword>
<sequence length="222" mass="22108">MTRPAFDLGLYLVTDPSIGQPRALLDTVAAAVAGGVTLVQLRDPLAETGALVAAARALVALLRPKGIPLIVNDRTDVALAADAEGVHVGQGDMDARDVRRLLGPDRIVGLSVGSPAEYAASAEALAAVDYLGTGPIRMTATKADAGAAIGFEGLGAVARLTALPIVAIGGIGAAEIAPSVAAGARGVAVVSAIMAAADPKAAAEALRAELDRARARQPETAA</sequence>
<dbReference type="GO" id="GO:0009228">
    <property type="term" value="P:thiamine biosynthetic process"/>
    <property type="evidence" value="ECO:0007669"/>
    <property type="project" value="UniProtKB-KW"/>
</dbReference>
<dbReference type="InterPro" id="IPR034291">
    <property type="entry name" value="TMP_synthase"/>
</dbReference>
<feature type="binding site" evidence="9">
    <location>
        <begin position="139"/>
        <end position="141"/>
    </location>
    <ligand>
        <name>2-[(2R,5Z)-2-carboxy-4-methylthiazol-5(2H)-ylidene]ethyl phosphate</name>
        <dbReference type="ChEBI" id="CHEBI:62899"/>
    </ligand>
</feature>
<comment type="catalytic activity">
    <reaction evidence="6 9 10">
        <text>4-methyl-5-(2-phosphooxyethyl)-thiazole + 4-amino-2-methyl-5-(diphosphooxymethyl)pyrimidine + H(+) = thiamine phosphate + diphosphate</text>
        <dbReference type="Rhea" id="RHEA:22328"/>
        <dbReference type="ChEBI" id="CHEBI:15378"/>
        <dbReference type="ChEBI" id="CHEBI:33019"/>
        <dbReference type="ChEBI" id="CHEBI:37575"/>
        <dbReference type="ChEBI" id="CHEBI:57841"/>
        <dbReference type="ChEBI" id="CHEBI:58296"/>
        <dbReference type="EC" id="2.5.1.3"/>
    </reaction>
</comment>
<evidence type="ECO:0000259" key="12">
    <source>
        <dbReference type="Pfam" id="PF02581"/>
    </source>
</evidence>
<evidence type="ECO:0000256" key="4">
    <source>
        <dbReference type="ARBA" id="ARBA00022842"/>
    </source>
</evidence>
<dbReference type="InterPro" id="IPR036206">
    <property type="entry name" value="ThiamineP_synth_sf"/>
</dbReference>
<dbReference type="InterPro" id="IPR022998">
    <property type="entry name" value="ThiamineP_synth_TenI"/>
</dbReference>
<dbReference type="SUPFAM" id="SSF51391">
    <property type="entry name" value="Thiamin phosphate synthase"/>
    <property type="match status" value="1"/>
</dbReference>
<dbReference type="STRING" id="665126.ABB55_23270"/>
<evidence type="ECO:0000313" key="14">
    <source>
        <dbReference type="Proteomes" id="UP000048984"/>
    </source>
</evidence>
<evidence type="ECO:0000256" key="5">
    <source>
        <dbReference type="ARBA" id="ARBA00022977"/>
    </source>
</evidence>
<reference evidence="13 14" key="1">
    <citation type="submission" date="2015-09" db="EMBL/GenBank/DDBJ databases">
        <authorList>
            <person name="Jackson K.R."/>
            <person name="Lunt B.L."/>
            <person name="Fisher J.N.B."/>
            <person name="Gardner A.V."/>
            <person name="Bailey M.E."/>
            <person name="Deus L.M."/>
            <person name="Earl A.S."/>
            <person name="Gibby P.D."/>
            <person name="Hartmann K.A."/>
            <person name="Liu J.E."/>
            <person name="Manci A.M."/>
            <person name="Nielsen D.A."/>
            <person name="Solomon M.B."/>
            <person name="Breakwell D.P."/>
            <person name="Burnett S.H."/>
            <person name="Grose J.H."/>
        </authorList>
    </citation>
    <scope>NUCLEOTIDE SEQUENCE [LARGE SCALE GENOMIC DNA]</scope>
    <source>
        <strain evidence="13 14">16</strain>
    </source>
</reference>
<reference evidence="13 14" key="2">
    <citation type="submission" date="2015-10" db="EMBL/GenBank/DDBJ databases">
        <title>Draft Genome Sequence of Prosthecomicrobium hirschii ATCC 27832.</title>
        <authorList>
            <person name="Daniel J."/>
            <person name="Givan S.A."/>
            <person name="Brun Y.V."/>
            <person name="Brown P.J."/>
        </authorList>
    </citation>
    <scope>NUCLEOTIDE SEQUENCE [LARGE SCALE GENOMIC DNA]</scope>
    <source>
        <strain evidence="13 14">16</strain>
    </source>
</reference>
<dbReference type="RefSeq" id="WP_054360950.1">
    <property type="nucleotide sequence ID" value="NZ_LJYW01000001.1"/>
</dbReference>
<comment type="function">
    <text evidence="9">Condenses 4-methyl-5-(beta-hydroxyethyl)thiazole monophosphate (THZ-P) and 2-methyl-4-amino-5-hydroxymethyl pyrimidine pyrophosphate (HMP-PP) to form thiamine monophosphate (TMP).</text>
</comment>
<dbReference type="UniPathway" id="UPA00060">
    <property type="reaction ID" value="UER00141"/>
</dbReference>
<feature type="binding site" evidence="9">
    <location>
        <position position="72"/>
    </location>
    <ligand>
        <name>4-amino-2-methyl-5-(diphosphooxymethyl)pyrimidine</name>
        <dbReference type="ChEBI" id="CHEBI:57841"/>
    </ligand>
</feature>
<comment type="caution">
    <text evidence="9">Lacks conserved residue(s) required for the propagation of feature annotation.</text>
</comment>
<keyword evidence="5 9" id="KW-0784">Thiamine biosynthesis</keyword>
<keyword evidence="3 9" id="KW-0479">Metal-binding</keyword>
<dbReference type="Pfam" id="PF02581">
    <property type="entry name" value="TMP-TENI"/>
    <property type="match status" value="1"/>
</dbReference>
<feature type="binding site" evidence="9">
    <location>
        <position position="170"/>
    </location>
    <ligand>
        <name>2-[(2R,5Z)-2-carboxy-4-methylthiazol-5(2H)-ylidene]ethyl phosphate</name>
        <dbReference type="ChEBI" id="CHEBI:62899"/>
    </ligand>
</feature>
<dbReference type="AlphaFoldDB" id="A0A0P6W6L3"/>
<dbReference type="GO" id="GO:0009229">
    <property type="term" value="P:thiamine diphosphate biosynthetic process"/>
    <property type="evidence" value="ECO:0007669"/>
    <property type="project" value="UniProtKB-UniRule"/>
</dbReference>